<organism evidence="2 3">
    <name type="scientific">Filobasidium floriforme</name>
    <dbReference type="NCBI Taxonomy" id="5210"/>
    <lineage>
        <taxon>Eukaryota</taxon>
        <taxon>Fungi</taxon>
        <taxon>Dikarya</taxon>
        <taxon>Basidiomycota</taxon>
        <taxon>Agaricomycotina</taxon>
        <taxon>Tremellomycetes</taxon>
        <taxon>Filobasidiales</taxon>
        <taxon>Filobasidiaceae</taxon>
        <taxon>Filobasidium</taxon>
    </lineage>
</organism>
<dbReference type="AlphaFoldDB" id="A0A8K0NNK1"/>
<evidence type="ECO:0000313" key="2">
    <source>
        <dbReference type="EMBL" id="KAG7528964.1"/>
    </source>
</evidence>
<dbReference type="EMBL" id="JABELV010000162">
    <property type="protein sequence ID" value="KAG7528964.1"/>
    <property type="molecule type" value="Genomic_DNA"/>
</dbReference>
<proteinExistence type="predicted"/>
<dbReference type="Proteomes" id="UP000812966">
    <property type="component" value="Unassembled WGS sequence"/>
</dbReference>
<sequence>MDSQEYQAEQTRMWLALRREKEEDDASRAELSLEQVRQLLSMAGTERSNSWAEDTIRTALSMNTHNDDSWISPLTEELTKWYSIHDMDAGTIVDLASANAKFLSLGLLLDMDGEAGLSRPPSTTLACWLAEELQENEARNHRPPSTTAELSLAEERRLKRGSREERRECAIRESLASSLLRALEVKEGQQYGTTWGIEERLESRKRFVCSLTTACGSLRTDANDETTDENGLPAGFLDLATEMSIVFEKAGVRCDQIFTDEWDAKTIARIMKMNLKGEWSVDDSEDSDGTSLPSAAEEILGEIAEH</sequence>
<name>A0A8K0NNK1_9TREE</name>
<gene>
    <name evidence="2" type="ORF">FFLO_05863</name>
</gene>
<evidence type="ECO:0000313" key="3">
    <source>
        <dbReference type="Proteomes" id="UP000812966"/>
    </source>
</evidence>
<accession>A0A8K0NNK1</accession>
<comment type="caution">
    <text evidence="2">The sequence shown here is derived from an EMBL/GenBank/DDBJ whole genome shotgun (WGS) entry which is preliminary data.</text>
</comment>
<protein>
    <submittedName>
        <fullName evidence="2">Uncharacterized protein</fullName>
    </submittedName>
</protein>
<evidence type="ECO:0000256" key="1">
    <source>
        <dbReference type="SAM" id="MobiDB-lite"/>
    </source>
</evidence>
<reference evidence="2" key="1">
    <citation type="submission" date="2020-04" db="EMBL/GenBank/DDBJ databases">
        <title>Analysis of mating type loci in Filobasidium floriforme.</title>
        <authorList>
            <person name="Nowrousian M."/>
        </authorList>
    </citation>
    <scope>NUCLEOTIDE SEQUENCE</scope>
    <source>
        <strain evidence="2">CBS 6242</strain>
    </source>
</reference>
<feature type="region of interest" description="Disordered" evidence="1">
    <location>
        <begin position="280"/>
        <end position="306"/>
    </location>
</feature>
<keyword evidence="3" id="KW-1185">Reference proteome</keyword>